<gene>
    <name evidence="2" type="ORF">SEV965_LOCUS39967</name>
</gene>
<name>A0A815ZFC7_9BILA</name>
<evidence type="ECO:0000313" key="3">
    <source>
        <dbReference type="Proteomes" id="UP000663889"/>
    </source>
</evidence>
<accession>A0A815ZFC7</accession>
<keyword evidence="1" id="KW-0472">Membrane</keyword>
<evidence type="ECO:0000256" key="1">
    <source>
        <dbReference type="SAM" id="Phobius"/>
    </source>
</evidence>
<keyword evidence="1" id="KW-1133">Transmembrane helix</keyword>
<feature type="transmembrane region" description="Helical" evidence="1">
    <location>
        <begin position="15"/>
        <end position="42"/>
    </location>
</feature>
<feature type="non-terminal residue" evidence="2">
    <location>
        <position position="1"/>
    </location>
</feature>
<proteinExistence type="predicted"/>
<protein>
    <submittedName>
        <fullName evidence="2">Uncharacterized protein</fullName>
    </submittedName>
</protein>
<feature type="non-terminal residue" evidence="2">
    <location>
        <position position="54"/>
    </location>
</feature>
<reference evidence="2" key="1">
    <citation type="submission" date="2021-02" db="EMBL/GenBank/DDBJ databases">
        <authorList>
            <person name="Nowell W R."/>
        </authorList>
    </citation>
    <scope>NUCLEOTIDE SEQUENCE</scope>
</reference>
<keyword evidence="1" id="KW-0812">Transmembrane</keyword>
<organism evidence="2 3">
    <name type="scientific">Rotaria sordida</name>
    <dbReference type="NCBI Taxonomy" id="392033"/>
    <lineage>
        <taxon>Eukaryota</taxon>
        <taxon>Metazoa</taxon>
        <taxon>Spiralia</taxon>
        <taxon>Gnathifera</taxon>
        <taxon>Rotifera</taxon>
        <taxon>Eurotatoria</taxon>
        <taxon>Bdelloidea</taxon>
        <taxon>Philodinida</taxon>
        <taxon>Philodinidae</taxon>
        <taxon>Rotaria</taxon>
    </lineage>
</organism>
<sequence>ERTIKLNALTLYNNLIRLILIISLLILTFVIPYSSSIINIYIGSKLSIKYLLIF</sequence>
<dbReference type="EMBL" id="CAJNOU010020053">
    <property type="protein sequence ID" value="CAF1584364.1"/>
    <property type="molecule type" value="Genomic_DNA"/>
</dbReference>
<dbReference type="Proteomes" id="UP000663889">
    <property type="component" value="Unassembled WGS sequence"/>
</dbReference>
<comment type="caution">
    <text evidence="2">The sequence shown here is derived from an EMBL/GenBank/DDBJ whole genome shotgun (WGS) entry which is preliminary data.</text>
</comment>
<evidence type="ECO:0000313" key="2">
    <source>
        <dbReference type="EMBL" id="CAF1584364.1"/>
    </source>
</evidence>
<dbReference type="AlphaFoldDB" id="A0A815ZFC7"/>